<evidence type="ECO:0000256" key="4">
    <source>
        <dbReference type="ARBA" id="ARBA00023004"/>
    </source>
</evidence>
<evidence type="ECO:0000256" key="1">
    <source>
        <dbReference type="ARBA" id="ARBA00010617"/>
    </source>
</evidence>
<dbReference type="Proteomes" id="UP000315783">
    <property type="component" value="Unassembled WGS sequence"/>
</dbReference>
<keyword evidence="6" id="KW-1133">Transmembrane helix</keyword>
<comment type="cofactor">
    <cofactor evidence="5">
        <name>heme</name>
        <dbReference type="ChEBI" id="CHEBI:30413"/>
    </cofactor>
</comment>
<dbReference type="GO" id="GO:0004497">
    <property type="term" value="F:monooxygenase activity"/>
    <property type="evidence" value="ECO:0007669"/>
    <property type="project" value="InterPro"/>
</dbReference>
<dbReference type="InterPro" id="IPR036396">
    <property type="entry name" value="Cyt_P450_sf"/>
</dbReference>
<feature type="binding site" description="axial binding residue" evidence="5">
    <location>
        <position position="521"/>
    </location>
    <ligand>
        <name>heme</name>
        <dbReference type="ChEBI" id="CHEBI:30413"/>
    </ligand>
    <ligandPart>
        <name>Fe</name>
        <dbReference type="ChEBI" id="CHEBI:18248"/>
    </ligandPart>
</feature>
<keyword evidence="6" id="KW-0812">Transmembrane</keyword>
<sequence>MSRIMALPRRLSWSAVTATAALETLVHRLYSQDAAATNQLKLSSLALSFGLFWIANVFVCALYFTFIYPFYVSPLRHLPSPGGRHWLMGHMPQLSKSAPGECSRTWNKEVEHDGLLRFFMFFNQERLIATSPKAVADITVANSYVWEKQSVVRMALSTVTGVGLVTSEGDEHRRQRRSMMPAFQFRHIKDLYPVFWDKSREVVQAMTRTLDGGSGSGGGGGGGAEGRLYVSHWASLATLDIIGMAAMGRDFSAVRDPDNKLVRQYTRVFEGQSLLRVFLVLGTVLPQWLIEELPVPRIREFRDAMRAIRSVCQELIDEKRAKLRAQKRDAAAAAAAADDVDILSIALESGQFTDEGLQNQLMTFFAAGHETTSVSLTWAVYALCLNPAMQARLRAEVRANLPSVDDGAAARAVTSADLDRLPYLNAVVSETLRLYPSVPLTGRVAMRDTTVQGVAVARGTAVTIPQWAINVDRGLWGDDAEAFDPDRWLDARADGTCALNNTGGAASNYAMSTFLHGPRSCIGAAFARAEFACLLAAWVGRFEFELVDKTLMDPRKLKVKGGVTIKPEDGLHVIARVVDGY</sequence>
<protein>
    <submittedName>
        <fullName evidence="7">Cytochrome P450 78A3</fullName>
    </submittedName>
</protein>
<dbReference type="EMBL" id="SPUK01000011">
    <property type="protein sequence ID" value="TQV93721.1"/>
    <property type="molecule type" value="Genomic_DNA"/>
</dbReference>
<dbReference type="Pfam" id="PF00067">
    <property type="entry name" value="p450"/>
    <property type="match status" value="1"/>
</dbReference>
<keyword evidence="4 5" id="KW-0408">Iron</keyword>
<evidence type="ECO:0000256" key="6">
    <source>
        <dbReference type="SAM" id="Phobius"/>
    </source>
</evidence>
<dbReference type="OrthoDB" id="1470350at2759"/>
<evidence type="ECO:0000256" key="3">
    <source>
        <dbReference type="ARBA" id="ARBA00022723"/>
    </source>
</evidence>
<keyword evidence="8" id="KW-1185">Reference proteome</keyword>
<evidence type="ECO:0000313" key="8">
    <source>
        <dbReference type="Proteomes" id="UP000315783"/>
    </source>
</evidence>
<dbReference type="InterPro" id="IPR001128">
    <property type="entry name" value="Cyt_P450"/>
</dbReference>
<dbReference type="STRING" id="43265.A0A545UWA0"/>
<dbReference type="InterPro" id="IPR002401">
    <property type="entry name" value="Cyt_P450_E_grp-I"/>
</dbReference>
<evidence type="ECO:0000313" key="7">
    <source>
        <dbReference type="EMBL" id="TQV93721.1"/>
    </source>
</evidence>
<keyword evidence="3 5" id="KW-0479">Metal-binding</keyword>
<keyword evidence="2 5" id="KW-0349">Heme</keyword>
<dbReference type="GO" id="GO:0005506">
    <property type="term" value="F:iron ion binding"/>
    <property type="evidence" value="ECO:0007669"/>
    <property type="project" value="InterPro"/>
</dbReference>
<comment type="caution">
    <text evidence="7">The sequence shown here is derived from an EMBL/GenBank/DDBJ whole genome shotgun (WGS) entry which is preliminary data.</text>
</comment>
<proteinExistence type="inferred from homology"/>
<dbReference type="PRINTS" id="PR00463">
    <property type="entry name" value="EP450I"/>
</dbReference>
<evidence type="ECO:0000256" key="5">
    <source>
        <dbReference type="PIRSR" id="PIRSR602401-1"/>
    </source>
</evidence>
<reference evidence="7 8" key="1">
    <citation type="journal article" date="2019" name="Appl. Microbiol. Biotechnol.">
        <title>Genome sequence of Isaria javanica and comparative genome analysis insights into family S53 peptidase evolution in fungal entomopathogens.</title>
        <authorList>
            <person name="Lin R."/>
            <person name="Zhang X."/>
            <person name="Xin B."/>
            <person name="Zou M."/>
            <person name="Gao Y."/>
            <person name="Qin F."/>
            <person name="Hu Q."/>
            <person name="Xie B."/>
            <person name="Cheng X."/>
        </authorList>
    </citation>
    <scope>NUCLEOTIDE SEQUENCE [LARGE SCALE GENOMIC DNA]</scope>
    <source>
        <strain evidence="7 8">IJ1G</strain>
    </source>
</reference>
<dbReference type="AlphaFoldDB" id="A0A545UWA0"/>
<dbReference type="PANTHER" id="PTHR24305:SF166">
    <property type="entry name" value="CYTOCHROME P450 12A4, MITOCHONDRIAL-RELATED"/>
    <property type="match status" value="1"/>
</dbReference>
<dbReference type="InterPro" id="IPR050121">
    <property type="entry name" value="Cytochrome_P450_monoxygenase"/>
</dbReference>
<dbReference type="CDD" id="cd11069">
    <property type="entry name" value="CYP_FUM15-like"/>
    <property type="match status" value="1"/>
</dbReference>
<dbReference type="Gene3D" id="1.10.630.10">
    <property type="entry name" value="Cytochrome P450"/>
    <property type="match status" value="1"/>
</dbReference>
<keyword evidence="6" id="KW-0472">Membrane</keyword>
<evidence type="ECO:0000256" key="2">
    <source>
        <dbReference type="ARBA" id="ARBA00022617"/>
    </source>
</evidence>
<accession>A0A545UWA0</accession>
<dbReference type="PRINTS" id="PR00385">
    <property type="entry name" value="P450"/>
</dbReference>
<dbReference type="PANTHER" id="PTHR24305">
    <property type="entry name" value="CYTOCHROME P450"/>
    <property type="match status" value="1"/>
</dbReference>
<gene>
    <name evidence="7" type="ORF">IF1G_07453</name>
</gene>
<comment type="similarity">
    <text evidence="1">Belongs to the cytochrome P450 family.</text>
</comment>
<dbReference type="FunFam" id="1.10.630.10:FF:000051">
    <property type="entry name" value="Cytochrome P450 monooxygenase (Fum15)"/>
    <property type="match status" value="1"/>
</dbReference>
<feature type="transmembrane region" description="Helical" evidence="6">
    <location>
        <begin position="47"/>
        <end position="71"/>
    </location>
</feature>
<dbReference type="GO" id="GO:0020037">
    <property type="term" value="F:heme binding"/>
    <property type="evidence" value="ECO:0007669"/>
    <property type="project" value="InterPro"/>
</dbReference>
<name>A0A545UWA0_9HYPO</name>
<dbReference type="GO" id="GO:0016705">
    <property type="term" value="F:oxidoreductase activity, acting on paired donors, with incorporation or reduction of molecular oxygen"/>
    <property type="evidence" value="ECO:0007669"/>
    <property type="project" value="InterPro"/>
</dbReference>
<dbReference type="SUPFAM" id="SSF48264">
    <property type="entry name" value="Cytochrome P450"/>
    <property type="match status" value="1"/>
</dbReference>
<organism evidence="7 8">
    <name type="scientific">Cordyceps javanica</name>
    <dbReference type="NCBI Taxonomy" id="43265"/>
    <lineage>
        <taxon>Eukaryota</taxon>
        <taxon>Fungi</taxon>
        <taxon>Dikarya</taxon>
        <taxon>Ascomycota</taxon>
        <taxon>Pezizomycotina</taxon>
        <taxon>Sordariomycetes</taxon>
        <taxon>Hypocreomycetidae</taxon>
        <taxon>Hypocreales</taxon>
        <taxon>Cordycipitaceae</taxon>
        <taxon>Cordyceps</taxon>
    </lineage>
</organism>